<dbReference type="InterPro" id="IPR001387">
    <property type="entry name" value="Cro/C1-type_HTH"/>
</dbReference>
<dbReference type="Pfam" id="PF12844">
    <property type="entry name" value="HTH_19"/>
    <property type="match status" value="1"/>
</dbReference>
<dbReference type="SUPFAM" id="SSF47413">
    <property type="entry name" value="lambda repressor-like DNA-binding domains"/>
    <property type="match status" value="1"/>
</dbReference>
<accession>A0A1M6I8K7</accession>
<reference evidence="3 4" key="1">
    <citation type="submission" date="2016-11" db="EMBL/GenBank/DDBJ databases">
        <authorList>
            <person name="Jaros S."/>
            <person name="Januszkiewicz K."/>
            <person name="Wedrychowicz H."/>
        </authorList>
    </citation>
    <scope>NUCLEOTIDE SEQUENCE [LARGE SCALE GENOMIC DNA]</scope>
    <source>
        <strain evidence="3 4">DSM 15480</strain>
    </source>
</reference>
<evidence type="ECO:0000256" key="1">
    <source>
        <dbReference type="ARBA" id="ARBA00023125"/>
    </source>
</evidence>
<gene>
    <name evidence="3" type="ORF">SAMN02745243_00271</name>
</gene>
<keyword evidence="4" id="KW-1185">Reference proteome</keyword>
<name>A0A1M6I8K7_9FIRM</name>
<dbReference type="AlphaFoldDB" id="A0A1M6I8K7"/>
<feature type="domain" description="HTH cro/C1-type" evidence="2">
    <location>
        <begin position="11"/>
        <end position="65"/>
    </location>
</feature>
<protein>
    <submittedName>
        <fullName evidence="3">DNA-binding transcriptional regulator, XRE-family HTH domain</fullName>
    </submittedName>
</protein>
<dbReference type="PANTHER" id="PTHR46797:SF1">
    <property type="entry name" value="METHYLPHOSPHONATE SYNTHASE"/>
    <property type="match status" value="1"/>
</dbReference>
<dbReference type="Gene3D" id="1.10.260.40">
    <property type="entry name" value="lambda repressor-like DNA-binding domains"/>
    <property type="match status" value="1"/>
</dbReference>
<dbReference type="PANTHER" id="PTHR46797">
    <property type="entry name" value="HTH-TYPE TRANSCRIPTIONAL REGULATOR"/>
    <property type="match status" value="1"/>
</dbReference>
<evidence type="ECO:0000259" key="2">
    <source>
        <dbReference type="PROSITE" id="PS50943"/>
    </source>
</evidence>
<dbReference type="InterPro" id="IPR010982">
    <property type="entry name" value="Lambda_DNA-bd_dom_sf"/>
</dbReference>
<keyword evidence="1 3" id="KW-0238">DNA-binding</keyword>
<dbReference type="CDD" id="cd00093">
    <property type="entry name" value="HTH_XRE"/>
    <property type="match status" value="1"/>
</dbReference>
<organism evidence="3 4">
    <name type="scientific">Hespellia stercorisuis DSM 15480</name>
    <dbReference type="NCBI Taxonomy" id="1121950"/>
    <lineage>
        <taxon>Bacteria</taxon>
        <taxon>Bacillati</taxon>
        <taxon>Bacillota</taxon>
        <taxon>Clostridia</taxon>
        <taxon>Lachnospirales</taxon>
        <taxon>Lachnospiraceae</taxon>
        <taxon>Hespellia</taxon>
    </lineage>
</organism>
<evidence type="ECO:0000313" key="3">
    <source>
        <dbReference type="EMBL" id="SHJ30716.1"/>
    </source>
</evidence>
<dbReference type="PROSITE" id="PS50943">
    <property type="entry name" value="HTH_CROC1"/>
    <property type="match status" value="1"/>
</dbReference>
<proteinExistence type="predicted"/>
<dbReference type="InterPro" id="IPR050807">
    <property type="entry name" value="TransReg_Diox_bact_type"/>
</dbReference>
<dbReference type="STRING" id="1121950.SAMN02745243_00271"/>
<dbReference type="Proteomes" id="UP000184301">
    <property type="component" value="Unassembled WGS sequence"/>
</dbReference>
<dbReference type="EMBL" id="FQZY01000006">
    <property type="protein sequence ID" value="SHJ30716.1"/>
    <property type="molecule type" value="Genomic_DNA"/>
</dbReference>
<dbReference type="GO" id="GO:0003700">
    <property type="term" value="F:DNA-binding transcription factor activity"/>
    <property type="evidence" value="ECO:0007669"/>
    <property type="project" value="TreeGrafter"/>
</dbReference>
<evidence type="ECO:0000313" key="4">
    <source>
        <dbReference type="Proteomes" id="UP000184301"/>
    </source>
</evidence>
<dbReference type="SMART" id="SM00530">
    <property type="entry name" value="HTH_XRE"/>
    <property type="match status" value="1"/>
</dbReference>
<dbReference type="GO" id="GO:0003677">
    <property type="term" value="F:DNA binding"/>
    <property type="evidence" value="ECO:0007669"/>
    <property type="project" value="UniProtKB-KW"/>
</dbReference>
<sequence>MIDEKFIPERIAQLRTKKGVSARDMSLTLGQSESYINTIENKKSLPSMTVFLYICEYFGITPQEFFDEQNTNPQMLKELIENLKHLDEKSLSHIAGLAKELTNK</sequence>
<dbReference type="GO" id="GO:0005829">
    <property type="term" value="C:cytosol"/>
    <property type="evidence" value="ECO:0007669"/>
    <property type="project" value="TreeGrafter"/>
</dbReference>